<evidence type="ECO:0000313" key="4">
    <source>
        <dbReference type="EMBL" id="OGK18212.1"/>
    </source>
</evidence>
<dbReference type="SUPFAM" id="SSF52172">
    <property type="entry name" value="CheY-like"/>
    <property type="match status" value="1"/>
</dbReference>
<reference evidence="4 5" key="1">
    <citation type="journal article" date="2016" name="Nat. Commun.">
        <title>Thousands of microbial genomes shed light on interconnected biogeochemical processes in an aquifer system.</title>
        <authorList>
            <person name="Anantharaman K."/>
            <person name="Brown C.T."/>
            <person name="Hug L.A."/>
            <person name="Sharon I."/>
            <person name="Castelle C.J."/>
            <person name="Probst A.J."/>
            <person name="Thomas B.C."/>
            <person name="Singh A."/>
            <person name="Wilkins M.J."/>
            <person name="Karaoz U."/>
            <person name="Brodie E.L."/>
            <person name="Williams K.H."/>
            <person name="Hubbard S.S."/>
            <person name="Banfield J.F."/>
        </authorList>
    </citation>
    <scope>NUCLEOTIDE SEQUENCE [LARGE SCALE GENOMIC DNA]</scope>
</reference>
<dbReference type="GO" id="GO:0000160">
    <property type="term" value="P:phosphorelay signal transduction system"/>
    <property type="evidence" value="ECO:0007669"/>
    <property type="project" value="InterPro"/>
</dbReference>
<organism evidence="4 5">
    <name type="scientific">Candidatus Roizmanbacteria bacterium RIFCSPHIGHO2_01_FULL_39_8</name>
    <dbReference type="NCBI Taxonomy" id="1802033"/>
    <lineage>
        <taxon>Bacteria</taxon>
        <taxon>Candidatus Roizmaniibacteriota</taxon>
    </lineage>
</organism>
<accession>A0A1F7GI79</accession>
<sequence>MAKILLVEDDKLLRTMYQTQLGQRGYDVVTAETGKEVLALLLSYRPDLILLDIMLPGGMHGFDILQQIRIREEFKKTPVIMMTTLESEKATAMSSGAQDFIVKNKVTIEEVVAVIEKYLKKEIPPSSSPPATS</sequence>
<evidence type="ECO:0000256" key="1">
    <source>
        <dbReference type="ARBA" id="ARBA00022553"/>
    </source>
</evidence>
<dbReference type="InterPro" id="IPR001789">
    <property type="entry name" value="Sig_transdc_resp-reg_receiver"/>
</dbReference>
<dbReference type="CDD" id="cd17574">
    <property type="entry name" value="REC_OmpR"/>
    <property type="match status" value="1"/>
</dbReference>
<dbReference type="Proteomes" id="UP000177026">
    <property type="component" value="Unassembled WGS sequence"/>
</dbReference>
<protein>
    <recommendedName>
        <fullName evidence="3">Response regulatory domain-containing protein</fullName>
    </recommendedName>
</protein>
<dbReference type="InterPro" id="IPR050595">
    <property type="entry name" value="Bact_response_regulator"/>
</dbReference>
<comment type="caution">
    <text evidence="4">The sequence shown here is derived from an EMBL/GenBank/DDBJ whole genome shotgun (WGS) entry which is preliminary data.</text>
</comment>
<evidence type="ECO:0000313" key="5">
    <source>
        <dbReference type="Proteomes" id="UP000177026"/>
    </source>
</evidence>
<dbReference type="PROSITE" id="PS50110">
    <property type="entry name" value="RESPONSE_REGULATORY"/>
    <property type="match status" value="1"/>
</dbReference>
<dbReference type="PANTHER" id="PTHR44591:SF3">
    <property type="entry name" value="RESPONSE REGULATORY DOMAIN-CONTAINING PROTEIN"/>
    <property type="match status" value="1"/>
</dbReference>
<name>A0A1F7GI79_9BACT</name>
<dbReference type="SMART" id="SM00448">
    <property type="entry name" value="REC"/>
    <property type="match status" value="1"/>
</dbReference>
<dbReference type="Gene3D" id="3.40.50.2300">
    <property type="match status" value="1"/>
</dbReference>
<feature type="modified residue" description="4-aspartylphosphate" evidence="2">
    <location>
        <position position="52"/>
    </location>
</feature>
<dbReference type="InterPro" id="IPR011006">
    <property type="entry name" value="CheY-like_superfamily"/>
</dbReference>
<feature type="domain" description="Response regulatory" evidence="3">
    <location>
        <begin position="3"/>
        <end position="118"/>
    </location>
</feature>
<evidence type="ECO:0000256" key="2">
    <source>
        <dbReference type="PROSITE-ProRule" id="PRU00169"/>
    </source>
</evidence>
<proteinExistence type="predicted"/>
<keyword evidence="1 2" id="KW-0597">Phosphoprotein</keyword>
<gene>
    <name evidence="4" type="ORF">A2866_06510</name>
</gene>
<dbReference type="EMBL" id="MFZI01000073">
    <property type="protein sequence ID" value="OGK18212.1"/>
    <property type="molecule type" value="Genomic_DNA"/>
</dbReference>
<dbReference type="PANTHER" id="PTHR44591">
    <property type="entry name" value="STRESS RESPONSE REGULATOR PROTEIN 1"/>
    <property type="match status" value="1"/>
</dbReference>
<dbReference type="Pfam" id="PF00072">
    <property type="entry name" value="Response_reg"/>
    <property type="match status" value="1"/>
</dbReference>
<dbReference type="AlphaFoldDB" id="A0A1F7GI79"/>
<evidence type="ECO:0000259" key="3">
    <source>
        <dbReference type="PROSITE" id="PS50110"/>
    </source>
</evidence>